<keyword evidence="5 6" id="KW-0472">Membrane</keyword>
<evidence type="ECO:0000256" key="6">
    <source>
        <dbReference type="SAM" id="Phobius"/>
    </source>
</evidence>
<name>A0A0G2GL77_9PEZI</name>
<reference evidence="8 9" key="2">
    <citation type="submission" date="2015-05" db="EMBL/GenBank/DDBJ databases">
        <title>Distinctive expansion of gene families associated with plant cell wall degradation and secondary metabolism in the genomes of grapevine trunk pathogens.</title>
        <authorList>
            <person name="Lawrence D.P."/>
            <person name="Travadon R."/>
            <person name="Rolshausen P.E."/>
            <person name="Baumgartner K."/>
        </authorList>
    </citation>
    <scope>NUCLEOTIDE SEQUENCE [LARGE SCALE GENOMIC DNA]</scope>
    <source>
        <strain evidence="8">DS831</strain>
    </source>
</reference>
<feature type="transmembrane region" description="Helical" evidence="6">
    <location>
        <begin position="106"/>
        <end position="127"/>
    </location>
</feature>
<keyword evidence="4 6" id="KW-1133">Transmembrane helix</keyword>
<dbReference type="AlphaFoldDB" id="A0A0G2GL77"/>
<proteinExistence type="predicted"/>
<dbReference type="PANTHER" id="PTHR19241">
    <property type="entry name" value="ATP-BINDING CASSETTE TRANSPORTER"/>
    <property type="match status" value="1"/>
</dbReference>
<dbReference type="Proteomes" id="UP000034182">
    <property type="component" value="Unassembled WGS sequence"/>
</dbReference>
<evidence type="ECO:0000256" key="4">
    <source>
        <dbReference type="ARBA" id="ARBA00022989"/>
    </source>
</evidence>
<comment type="caution">
    <text evidence="8">The sequence shown here is derived from an EMBL/GenBank/DDBJ whole genome shotgun (WGS) entry which is preliminary data.</text>
</comment>
<accession>A0A0G2GL77</accession>
<gene>
    <name evidence="8" type="ORF">UCDDS831_g06283</name>
</gene>
<dbReference type="InterPro" id="IPR013525">
    <property type="entry name" value="ABC2_TM"/>
</dbReference>
<protein>
    <submittedName>
        <fullName evidence="8">Putative abc transporter</fullName>
    </submittedName>
</protein>
<keyword evidence="3 6" id="KW-0812">Transmembrane</keyword>
<evidence type="ECO:0000256" key="2">
    <source>
        <dbReference type="ARBA" id="ARBA00022448"/>
    </source>
</evidence>
<feature type="domain" description="ABC-2 type transporter transmembrane" evidence="7">
    <location>
        <begin position="4"/>
        <end position="142"/>
    </location>
</feature>
<evidence type="ECO:0000313" key="8">
    <source>
        <dbReference type="EMBL" id="KKY17665.1"/>
    </source>
</evidence>
<dbReference type="GO" id="GO:0140359">
    <property type="term" value="F:ABC-type transporter activity"/>
    <property type="evidence" value="ECO:0007669"/>
    <property type="project" value="InterPro"/>
</dbReference>
<feature type="transmembrane region" description="Helical" evidence="6">
    <location>
        <begin position="30"/>
        <end position="49"/>
    </location>
</feature>
<keyword evidence="2" id="KW-0813">Transport</keyword>
<sequence>MATTAALVNGSAFYMAPKTSTGSFMKGGGIFFSLIYFFLAALPHVTATVSARRILSKQSRLGLLSPAALVLGQTLGDIPFALAEVLAFALPYYFLLGLDASAGAFFTFYAVLSAFYAAALALFRALGAWAPGQSSAMLAAGAALPVAAPRVAQPVGVGGAAGE</sequence>
<comment type="subcellular location">
    <subcellularLocation>
        <location evidence="1">Membrane</location>
        <topology evidence="1">Multi-pass membrane protein</topology>
    </subcellularLocation>
</comment>
<dbReference type="Pfam" id="PF01061">
    <property type="entry name" value="ABC2_membrane"/>
    <property type="match status" value="1"/>
</dbReference>
<reference evidence="8 9" key="1">
    <citation type="submission" date="2015-03" db="EMBL/GenBank/DDBJ databases">
        <authorList>
            <person name="Morales-Cruz A."/>
            <person name="Amrine K.C."/>
            <person name="Cantu D."/>
        </authorList>
    </citation>
    <scope>NUCLEOTIDE SEQUENCE [LARGE SCALE GENOMIC DNA]</scope>
    <source>
        <strain evidence="8">DS831</strain>
    </source>
</reference>
<evidence type="ECO:0000259" key="7">
    <source>
        <dbReference type="Pfam" id="PF01061"/>
    </source>
</evidence>
<dbReference type="GO" id="GO:0016020">
    <property type="term" value="C:membrane"/>
    <property type="evidence" value="ECO:0007669"/>
    <property type="project" value="UniProtKB-SubCell"/>
</dbReference>
<feature type="transmembrane region" description="Helical" evidence="6">
    <location>
        <begin position="61"/>
        <end position="94"/>
    </location>
</feature>
<evidence type="ECO:0000256" key="3">
    <source>
        <dbReference type="ARBA" id="ARBA00022692"/>
    </source>
</evidence>
<dbReference type="EMBL" id="LAQI01000146">
    <property type="protein sequence ID" value="KKY17665.1"/>
    <property type="molecule type" value="Genomic_DNA"/>
</dbReference>
<organism evidence="8 9">
    <name type="scientific">Diplodia seriata</name>
    <dbReference type="NCBI Taxonomy" id="420778"/>
    <lineage>
        <taxon>Eukaryota</taxon>
        <taxon>Fungi</taxon>
        <taxon>Dikarya</taxon>
        <taxon>Ascomycota</taxon>
        <taxon>Pezizomycotina</taxon>
        <taxon>Dothideomycetes</taxon>
        <taxon>Dothideomycetes incertae sedis</taxon>
        <taxon>Botryosphaeriales</taxon>
        <taxon>Botryosphaeriaceae</taxon>
        <taxon>Diplodia</taxon>
    </lineage>
</organism>
<evidence type="ECO:0000256" key="1">
    <source>
        <dbReference type="ARBA" id="ARBA00004141"/>
    </source>
</evidence>
<evidence type="ECO:0000313" key="9">
    <source>
        <dbReference type="Proteomes" id="UP000034182"/>
    </source>
</evidence>
<evidence type="ECO:0000256" key="5">
    <source>
        <dbReference type="ARBA" id="ARBA00023136"/>
    </source>
</evidence>